<dbReference type="PANTHER" id="PTHR24178">
    <property type="entry name" value="MOLTING PROTEIN MLT-4"/>
    <property type="match status" value="1"/>
</dbReference>
<dbReference type="Gene3D" id="1.25.40.20">
    <property type="entry name" value="Ankyrin repeat-containing domain"/>
    <property type="match status" value="3"/>
</dbReference>
<evidence type="ECO:0000256" key="2">
    <source>
        <dbReference type="ARBA" id="ARBA00023043"/>
    </source>
</evidence>
<sequence length="473" mass="52644">MDNSKLLRAICVRDIDQVKQVLKSGQCTIGRRLAFAELHPVIQCIKFGYWAGDARGCEILKILLQHGADINIQYLGKTIVIFAAELNHIDCLEFFINFGADLGFTTQDGETALTIAARKGNADCVKFLTEHVSHETLNQRNNDGNTALMIAALHDRIVCLRHLVQAGADLDVKDKHGHTALMSAVHIKSADAVKLLLDSGACVNTVAEYGETLLCALFHHEKSGKFNTCKIIIQALHLGLDSTVSRRDLQRLHSIVASEEDAVLRCLVMNGFPPLDVECDASPVFLSNLGRYTMPLLESLCSITPEPISPLTLALLLARPCVAWYFIANNFLTRFDAVQLCWNNKVRQYLQKQIDKQNADLNHSRKAKQCLEVLDFLSAKPLSLHTLTLIAISSVLSQDLLHNPSHSLESKESWICQPSFKEKVNKLNIPPSLKRELLHQTPLSSICCDFWDHIPISKDVLYSVCKCSECEGI</sequence>
<dbReference type="Proteomes" id="UP000762676">
    <property type="component" value="Unassembled WGS sequence"/>
</dbReference>
<dbReference type="Pfam" id="PF12796">
    <property type="entry name" value="Ank_2"/>
    <property type="match status" value="1"/>
</dbReference>
<dbReference type="AlphaFoldDB" id="A0AAV4EGZ7"/>
<feature type="repeat" description="ANK" evidence="3">
    <location>
        <begin position="176"/>
        <end position="208"/>
    </location>
</feature>
<gene>
    <name evidence="4" type="ORF">ElyMa_001799300</name>
</gene>
<name>A0AAV4EGZ7_9GAST</name>
<reference evidence="4 5" key="1">
    <citation type="journal article" date="2021" name="Elife">
        <title>Chloroplast acquisition without the gene transfer in kleptoplastic sea slugs, Plakobranchus ocellatus.</title>
        <authorList>
            <person name="Maeda T."/>
            <person name="Takahashi S."/>
            <person name="Yoshida T."/>
            <person name="Shimamura S."/>
            <person name="Takaki Y."/>
            <person name="Nagai Y."/>
            <person name="Toyoda A."/>
            <person name="Suzuki Y."/>
            <person name="Arimoto A."/>
            <person name="Ishii H."/>
            <person name="Satoh N."/>
            <person name="Nishiyama T."/>
            <person name="Hasebe M."/>
            <person name="Maruyama T."/>
            <person name="Minagawa J."/>
            <person name="Obokata J."/>
            <person name="Shigenobu S."/>
        </authorList>
    </citation>
    <scope>NUCLEOTIDE SEQUENCE [LARGE SCALE GENOMIC DNA]</scope>
</reference>
<dbReference type="PROSITE" id="PS50297">
    <property type="entry name" value="ANK_REP_REGION"/>
    <property type="match status" value="2"/>
</dbReference>
<feature type="repeat" description="ANK" evidence="3">
    <location>
        <begin position="143"/>
        <end position="175"/>
    </location>
</feature>
<proteinExistence type="predicted"/>
<evidence type="ECO:0000313" key="4">
    <source>
        <dbReference type="EMBL" id="GFR59601.1"/>
    </source>
</evidence>
<dbReference type="PANTHER" id="PTHR24178:SF41">
    <property type="entry name" value="ANKYRIN-2 ISOFORM X1"/>
    <property type="match status" value="1"/>
</dbReference>
<organism evidence="4 5">
    <name type="scientific">Elysia marginata</name>
    <dbReference type="NCBI Taxonomy" id="1093978"/>
    <lineage>
        <taxon>Eukaryota</taxon>
        <taxon>Metazoa</taxon>
        <taxon>Spiralia</taxon>
        <taxon>Lophotrochozoa</taxon>
        <taxon>Mollusca</taxon>
        <taxon>Gastropoda</taxon>
        <taxon>Heterobranchia</taxon>
        <taxon>Euthyneura</taxon>
        <taxon>Panpulmonata</taxon>
        <taxon>Sacoglossa</taxon>
        <taxon>Placobranchoidea</taxon>
        <taxon>Plakobranchidae</taxon>
        <taxon>Elysia</taxon>
    </lineage>
</organism>
<keyword evidence="2 3" id="KW-0040">ANK repeat</keyword>
<dbReference type="EMBL" id="BMAT01003644">
    <property type="protein sequence ID" value="GFR59601.1"/>
    <property type="molecule type" value="Genomic_DNA"/>
</dbReference>
<keyword evidence="5" id="KW-1185">Reference proteome</keyword>
<protein>
    <submittedName>
        <fullName evidence="4">Ankyrin repeat protein</fullName>
    </submittedName>
</protein>
<keyword evidence="1" id="KW-0677">Repeat</keyword>
<evidence type="ECO:0000313" key="5">
    <source>
        <dbReference type="Proteomes" id="UP000762676"/>
    </source>
</evidence>
<dbReference type="SUPFAM" id="SSF48403">
    <property type="entry name" value="Ankyrin repeat"/>
    <property type="match status" value="1"/>
</dbReference>
<dbReference type="InterPro" id="IPR002110">
    <property type="entry name" value="Ankyrin_rpt"/>
</dbReference>
<evidence type="ECO:0000256" key="1">
    <source>
        <dbReference type="ARBA" id="ARBA00022737"/>
    </source>
</evidence>
<dbReference type="SMART" id="SM00248">
    <property type="entry name" value="ANK"/>
    <property type="match status" value="5"/>
</dbReference>
<comment type="caution">
    <text evidence="4">The sequence shown here is derived from an EMBL/GenBank/DDBJ whole genome shotgun (WGS) entry which is preliminary data.</text>
</comment>
<dbReference type="InterPro" id="IPR036770">
    <property type="entry name" value="Ankyrin_rpt-contain_sf"/>
</dbReference>
<evidence type="ECO:0000256" key="3">
    <source>
        <dbReference type="PROSITE-ProRule" id="PRU00023"/>
    </source>
</evidence>
<accession>A0AAV4EGZ7</accession>
<dbReference type="PROSITE" id="PS50088">
    <property type="entry name" value="ANK_REPEAT"/>
    <property type="match status" value="2"/>
</dbReference>
<dbReference type="Pfam" id="PF00023">
    <property type="entry name" value="Ank"/>
    <property type="match status" value="1"/>
</dbReference>